<gene>
    <name evidence="3" type="ORF">CYCCA115_LOCUS814</name>
</gene>
<dbReference type="SUPFAM" id="SSF50475">
    <property type="entry name" value="FMN-binding split barrel"/>
    <property type="match status" value="1"/>
</dbReference>
<dbReference type="Proteomes" id="UP001295423">
    <property type="component" value="Unassembled WGS sequence"/>
</dbReference>
<feature type="signal peptide" evidence="1">
    <location>
        <begin position="1"/>
        <end position="21"/>
    </location>
</feature>
<reference evidence="3" key="1">
    <citation type="submission" date="2023-08" db="EMBL/GenBank/DDBJ databases">
        <authorList>
            <person name="Audoor S."/>
            <person name="Bilcke G."/>
        </authorList>
    </citation>
    <scope>NUCLEOTIDE SEQUENCE</scope>
</reference>
<dbReference type="InterPro" id="IPR012349">
    <property type="entry name" value="Split_barrel_FMN-bd"/>
</dbReference>
<feature type="domain" description="CREG-like beta-barrel" evidence="2">
    <location>
        <begin position="43"/>
        <end position="224"/>
    </location>
</feature>
<comment type="caution">
    <text evidence="3">The sequence shown here is derived from an EMBL/GenBank/DDBJ whole genome shotgun (WGS) entry which is preliminary data.</text>
</comment>
<dbReference type="AlphaFoldDB" id="A0AAD2CC13"/>
<dbReference type="Pfam" id="PF13883">
    <property type="entry name" value="CREG_beta-barrel"/>
    <property type="match status" value="1"/>
</dbReference>
<sequence length="231" mass="25485">MAPFITLVCLLLLAAVLPSSAKNVKKGKIDIREECPCKLAPRPDKAEKALTARWMVHSLDWGILATISTRLGGDTSPVPFGNVYSFVDGTCEKSTGTPYFYGTYMDQSYADSLIHETVSFSLSEASLSSVCTEREAFTSCALGTKYGDPENPVCARLTLTGKFVVLTEGTEEYNLAKEAIFERHPSMEGWPENHEWVIAKIDIEDVWLIDFFGGASILTPEEYFAAMGDER</sequence>
<dbReference type="EMBL" id="CAKOGP040000001">
    <property type="protein sequence ID" value="CAJ1918405.1"/>
    <property type="molecule type" value="Genomic_DNA"/>
</dbReference>
<dbReference type="PANTHER" id="PTHR13343:SF17">
    <property type="entry name" value="CELLULAR REPRESSOR OF E1A-STIMULATED GENES, ISOFORM A"/>
    <property type="match status" value="1"/>
</dbReference>
<evidence type="ECO:0000313" key="4">
    <source>
        <dbReference type="Proteomes" id="UP001295423"/>
    </source>
</evidence>
<name>A0AAD2CC13_9STRA</name>
<evidence type="ECO:0000313" key="3">
    <source>
        <dbReference type="EMBL" id="CAJ1918405.1"/>
    </source>
</evidence>
<proteinExistence type="predicted"/>
<keyword evidence="4" id="KW-1185">Reference proteome</keyword>
<evidence type="ECO:0000256" key="1">
    <source>
        <dbReference type="SAM" id="SignalP"/>
    </source>
</evidence>
<dbReference type="PANTHER" id="PTHR13343">
    <property type="entry name" value="CREG1 PROTEIN"/>
    <property type="match status" value="1"/>
</dbReference>
<evidence type="ECO:0000259" key="2">
    <source>
        <dbReference type="Pfam" id="PF13883"/>
    </source>
</evidence>
<keyword evidence="1" id="KW-0732">Signal</keyword>
<accession>A0AAD2CC13</accession>
<dbReference type="GO" id="GO:0005737">
    <property type="term" value="C:cytoplasm"/>
    <property type="evidence" value="ECO:0007669"/>
    <property type="project" value="UniProtKB-ARBA"/>
</dbReference>
<dbReference type="Gene3D" id="2.30.110.10">
    <property type="entry name" value="Electron Transport, Fmn-binding Protein, Chain A"/>
    <property type="match status" value="1"/>
</dbReference>
<dbReference type="GO" id="GO:0005615">
    <property type="term" value="C:extracellular space"/>
    <property type="evidence" value="ECO:0007669"/>
    <property type="project" value="TreeGrafter"/>
</dbReference>
<feature type="chain" id="PRO_5041953170" description="CREG-like beta-barrel domain-containing protein" evidence="1">
    <location>
        <begin position="22"/>
        <end position="231"/>
    </location>
</feature>
<protein>
    <recommendedName>
        <fullName evidence="2">CREG-like beta-barrel domain-containing protein</fullName>
    </recommendedName>
</protein>
<dbReference type="InterPro" id="IPR055343">
    <property type="entry name" value="CREG_beta-barrel"/>
</dbReference>
<organism evidence="3 4">
    <name type="scientific">Cylindrotheca closterium</name>
    <dbReference type="NCBI Taxonomy" id="2856"/>
    <lineage>
        <taxon>Eukaryota</taxon>
        <taxon>Sar</taxon>
        <taxon>Stramenopiles</taxon>
        <taxon>Ochrophyta</taxon>
        <taxon>Bacillariophyta</taxon>
        <taxon>Bacillariophyceae</taxon>
        <taxon>Bacillariophycidae</taxon>
        <taxon>Bacillariales</taxon>
        <taxon>Bacillariaceae</taxon>
        <taxon>Cylindrotheca</taxon>
    </lineage>
</organism>